<dbReference type="PROSITE" id="PS51750">
    <property type="entry name" value="BRO_N"/>
    <property type="match status" value="1"/>
</dbReference>
<dbReference type="RefSeq" id="WP_242948635.1">
    <property type="nucleotide sequence ID" value="NZ_FOOE01000037.1"/>
</dbReference>
<dbReference type="Pfam" id="PF02498">
    <property type="entry name" value="Bro-N"/>
    <property type="match status" value="1"/>
</dbReference>
<evidence type="ECO:0000313" key="2">
    <source>
        <dbReference type="EMBL" id="SFG24435.1"/>
    </source>
</evidence>
<proteinExistence type="predicted"/>
<accession>A0A1I2Q7H6</accession>
<gene>
    <name evidence="2" type="ORF">SAMN04487885_13725</name>
</gene>
<feature type="domain" description="Bro-N" evidence="1">
    <location>
        <begin position="1"/>
        <end position="111"/>
    </location>
</feature>
<protein>
    <submittedName>
        <fullName evidence="2">Prophage antirepressor</fullName>
    </submittedName>
</protein>
<evidence type="ECO:0000313" key="3">
    <source>
        <dbReference type="Proteomes" id="UP000182135"/>
    </source>
</evidence>
<sequence length="191" mass="21727">MNNLMIFENKPVEVFELNGQVLFNPYHCGECLDISPEGVRKAITRMNQKQVIKLKNSDVTISNIRKLNNAGENFLTESGVYKLIFKSKKKEAERFQDWVTDEVLPQIRKTGSYKSNQNSINPELKEKEIEARLKNARAREANILLKICSNPNLSKEYVQVLQSKATEIITGQAILPLPVAERKTYSATEIG</sequence>
<dbReference type="Proteomes" id="UP000182135">
    <property type="component" value="Unassembled WGS sequence"/>
</dbReference>
<dbReference type="STRING" id="1529.SAMN04487885_13725"/>
<name>A0A1I2Q7H6_9CLOT</name>
<dbReference type="PANTHER" id="PTHR36180">
    <property type="entry name" value="DNA-BINDING PROTEIN-RELATED-RELATED"/>
    <property type="match status" value="1"/>
</dbReference>
<keyword evidence="3" id="KW-1185">Reference proteome</keyword>
<dbReference type="SMART" id="SM01040">
    <property type="entry name" value="Bro-N"/>
    <property type="match status" value="1"/>
</dbReference>
<evidence type="ECO:0000259" key="1">
    <source>
        <dbReference type="PROSITE" id="PS51750"/>
    </source>
</evidence>
<dbReference type="PANTHER" id="PTHR36180:SF2">
    <property type="entry name" value="BRO FAMILY PROTEIN"/>
    <property type="match status" value="1"/>
</dbReference>
<organism evidence="2 3">
    <name type="scientific">Clostridium cadaveris</name>
    <dbReference type="NCBI Taxonomy" id="1529"/>
    <lineage>
        <taxon>Bacteria</taxon>
        <taxon>Bacillati</taxon>
        <taxon>Bacillota</taxon>
        <taxon>Clostridia</taxon>
        <taxon>Eubacteriales</taxon>
        <taxon>Clostridiaceae</taxon>
        <taxon>Clostridium</taxon>
    </lineage>
</organism>
<dbReference type="InterPro" id="IPR003497">
    <property type="entry name" value="BRO_N_domain"/>
</dbReference>
<dbReference type="EMBL" id="FOOE01000037">
    <property type="protein sequence ID" value="SFG24435.1"/>
    <property type="molecule type" value="Genomic_DNA"/>
</dbReference>
<dbReference type="AlphaFoldDB" id="A0A1I2Q7H6"/>
<feature type="non-terminal residue" evidence="2">
    <location>
        <position position="191"/>
    </location>
</feature>
<reference evidence="2 3" key="1">
    <citation type="submission" date="2016-10" db="EMBL/GenBank/DDBJ databases">
        <authorList>
            <person name="de Groot N.N."/>
        </authorList>
    </citation>
    <scope>NUCLEOTIDE SEQUENCE [LARGE SCALE GENOMIC DNA]</scope>
    <source>
        <strain evidence="2 3">NLAE-zl-G419</strain>
    </source>
</reference>